<dbReference type="AlphaFoldDB" id="A0A554XI51"/>
<sequence>MRYYVAEFKDGKPICVISGLGKNRGRWDADHSRSAAYRHARILRQENPGRVFRVISMSVK</sequence>
<dbReference type="EMBL" id="VJON01000007">
    <property type="protein sequence ID" value="TSE35478.1"/>
    <property type="molecule type" value="Genomic_DNA"/>
</dbReference>
<evidence type="ECO:0000313" key="2">
    <source>
        <dbReference type="Proteomes" id="UP000318294"/>
    </source>
</evidence>
<protein>
    <submittedName>
        <fullName evidence="1">Uncharacterized protein</fullName>
    </submittedName>
</protein>
<name>A0A554XI51_9BURK</name>
<evidence type="ECO:0000313" key="1">
    <source>
        <dbReference type="EMBL" id="TSE35478.1"/>
    </source>
</evidence>
<dbReference type="OrthoDB" id="9798888at2"/>
<accession>A0A554XI51</accession>
<comment type="caution">
    <text evidence="1">The sequence shown here is derived from an EMBL/GenBank/DDBJ whole genome shotgun (WGS) entry which is preliminary data.</text>
</comment>
<reference evidence="1 2" key="1">
    <citation type="submission" date="2019-07" db="EMBL/GenBank/DDBJ databases">
        <title>Tepidimonas charontis SPSP-6 draft genome.</title>
        <authorList>
            <person name="Da Costa M.S."/>
            <person name="Froufe H.J.C."/>
            <person name="Egas C."/>
            <person name="Albuquerque L."/>
        </authorList>
    </citation>
    <scope>NUCLEOTIDE SEQUENCE [LARGE SCALE GENOMIC DNA]</scope>
    <source>
        <strain evidence="1 2">SPSP-6</strain>
    </source>
</reference>
<keyword evidence="2" id="KW-1185">Reference proteome</keyword>
<gene>
    <name evidence="1" type="ORF">Tchar_00674</name>
</gene>
<proteinExistence type="predicted"/>
<dbReference type="Proteomes" id="UP000318294">
    <property type="component" value="Unassembled WGS sequence"/>
</dbReference>
<dbReference type="RefSeq" id="WP_144327694.1">
    <property type="nucleotide sequence ID" value="NZ_VJON01000007.1"/>
</dbReference>
<organism evidence="1 2">
    <name type="scientific">Tepidimonas charontis</name>
    <dbReference type="NCBI Taxonomy" id="2267262"/>
    <lineage>
        <taxon>Bacteria</taxon>
        <taxon>Pseudomonadati</taxon>
        <taxon>Pseudomonadota</taxon>
        <taxon>Betaproteobacteria</taxon>
        <taxon>Burkholderiales</taxon>
        <taxon>Tepidimonas</taxon>
    </lineage>
</organism>